<dbReference type="KEGG" id="cil:EG358_14710"/>
<sequence>MIQIFEVTSASGAILPVKLEFPLNPFENVDHENYQLYFDSSLQGISWKNEENQRGIINDENVDVIGFPTIDLKYIVAIYKGINGAFLIPNNAVIYNLDGTIHKVLKITELISERSKKYLEKENLENPPLSLAKYPQGLAFSNFGWRKDINGNLINSISIDFDRDYGEKRELNPETGEIGKVLDDWQIKDRFFIKSNI</sequence>
<dbReference type="RefSeq" id="WP_076559454.1">
    <property type="nucleotide sequence ID" value="NZ_CP033929.1"/>
</dbReference>
<evidence type="ECO:0000313" key="3">
    <source>
        <dbReference type="Proteomes" id="UP000185725"/>
    </source>
</evidence>
<evidence type="ECO:0000313" key="1">
    <source>
        <dbReference type="EMBL" id="SIQ29656.1"/>
    </source>
</evidence>
<evidence type="ECO:0000313" key="2">
    <source>
        <dbReference type="EMBL" id="SUX41389.1"/>
    </source>
</evidence>
<accession>A0A381F464</accession>
<evidence type="ECO:0000313" key="4">
    <source>
        <dbReference type="Proteomes" id="UP000255231"/>
    </source>
</evidence>
<reference evidence="2 4" key="2">
    <citation type="submission" date="2018-06" db="EMBL/GenBank/DDBJ databases">
        <authorList>
            <consortium name="Pathogen Informatics"/>
            <person name="Doyle S."/>
        </authorList>
    </citation>
    <scope>NUCLEOTIDE SEQUENCE [LARGE SCALE GENOMIC DNA]</scope>
    <source>
        <strain evidence="2 4">NCTC13560</strain>
    </source>
</reference>
<dbReference type="Proteomes" id="UP000255231">
    <property type="component" value="Unassembled WGS sequence"/>
</dbReference>
<dbReference type="GeneID" id="303674960"/>
<dbReference type="EMBL" id="UFVS01000001">
    <property type="protein sequence ID" value="SUX41389.1"/>
    <property type="molecule type" value="Genomic_DNA"/>
</dbReference>
<dbReference type="AlphaFoldDB" id="A0A381F464"/>
<keyword evidence="3" id="KW-1185">Reference proteome</keyword>
<protein>
    <submittedName>
        <fullName evidence="2">Uncharacterized protein</fullName>
    </submittedName>
</protein>
<reference evidence="1 3" key="1">
    <citation type="submission" date="2017-01" db="EMBL/GenBank/DDBJ databases">
        <authorList>
            <person name="Varghese N."/>
            <person name="Submissions S."/>
        </authorList>
    </citation>
    <scope>NUCLEOTIDE SEQUENCE [LARGE SCALE GENOMIC DNA]</scope>
    <source>
        <strain evidence="1 3">ATCC 27950</strain>
    </source>
</reference>
<dbReference type="EMBL" id="FTMF01000004">
    <property type="protein sequence ID" value="SIQ29656.1"/>
    <property type="molecule type" value="Genomic_DNA"/>
</dbReference>
<organism evidence="2 4">
    <name type="scientific">Chryseobacterium indoltheticum</name>
    <dbReference type="NCBI Taxonomy" id="254"/>
    <lineage>
        <taxon>Bacteria</taxon>
        <taxon>Pseudomonadati</taxon>
        <taxon>Bacteroidota</taxon>
        <taxon>Flavobacteriia</taxon>
        <taxon>Flavobacteriales</taxon>
        <taxon>Weeksellaceae</taxon>
        <taxon>Chryseobacterium group</taxon>
        <taxon>Chryseobacterium</taxon>
    </lineage>
</organism>
<name>A0A381F464_9FLAO</name>
<gene>
    <name evidence="2" type="ORF">NCTC13560_00186</name>
    <name evidence="1" type="ORF">SAMN05421682_10415</name>
</gene>
<proteinExistence type="predicted"/>
<dbReference type="Proteomes" id="UP000185725">
    <property type="component" value="Unassembled WGS sequence"/>
</dbReference>
<dbReference type="OrthoDB" id="1341760at2"/>